<accession>A0A0P6VHD1</accession>
<organism evidence="3 4">
    <name type="scientific">Prosthecodimorpha hirschii</name>
    <dbReference type="NCBI Taxonomy" id="665126"/>
    <lineage>
        <taxon>Bacteria</taxon>
        <taxon>Pseudomonadati</taxon>
        <taxon>Pseudomonadota</taxon>
        <taxon>Alphaproteobacteria</taxon>
        <taxon>Hyphomicrobiales</taxon>
        <taxon>Ancalomicrobiaceae</taxon>
        <taxon>Prosthecodimorpha</taxon>
    </lineage>
</organism>
<dbReference type="Pfam" id="PF13173">
    <property type="entry name" value="AAA_14"/>
    <property type="match status" value="1"/>
</dbReference>
<dbReference type="PANTHER" id="PTHR43566:SF2">
    <property type="entry name" value="DUF4143 DOMAIN-CONTAINING PROTEIN"/>
    <property type="match status" value="1"/>
</dbReference>
<dbReference type="InterPro" id="IPR025420">
    <property type="entry name" value="DUF4143"/>
</dbReference>
<evidence type="ECO:0000313" key="4">
    <source>
        <dbReference type="Proteomes" id="UP000048984"/>
    </source>
</evidence>
<feature type="domain" description="AAA" evidence="1">
    <location>
        <begin position="27"/>
        <end position="143"/>
    </location>
</feature>
<dbReference type="AlphaFoldDB" id="A0A0P6VHD1"/>
<dbReference type="Pfam" id="PF13635">
    <property type="entry name" value="DUF4143"/>
    <property type="match status" value="1"/>
</dbReference>
<evidence type="ECO:0000313" key="3">
    <source>
        <dbReference type="EMBL" id="KPL51445.1"/>
    </source>
</evidence>
<sequence length="418" mass="45772">MGASTSPSGGYIRRRVVARIETAMADTRVVLLTGPRQAGKTTLLRHLAGPERTYLTLDDIGTLAAARADPVGFLRGLDRAAIDEIQRAPDLILAIKEAVDRDPAPGRFLLTGSANLATVPAVADSLAGRMAVVPLLPFAQAELREAPGRFLDLVFGGETVWSADGTVTGDALVDCVLAGGYPEAVRRRSPERRRVWLEDYVALILDRDVRDIARIDQLERLPRLLAVLAEHAGQLVNHASYGAALGLSSVTAQKYVGILERLFLVRSLVPWSSNRLSRLVKSPKLHFLDSGLLAALRGLDGDLIAANRTAFGAVLESFVYSEILKLAAWSFRRLSFSHFRTRDGDEVDLVIEDRRGRLVGIEVKASATVRDDDFKGLRKLQEAAGDRFLRGLVLFDHDRVIPFGERLTAVPISSLWTW</sequence>
<comment type="caution">
    <text evidence="3">The sequence shown here is derived from an EMBL/GenBank/DDBJ whole genome shotgun (WGS) entry which is preliminary data.</text>
</comment>
<dbReference type="EMBL" id="LJYW01000001">
    <property type="protein sequence ID" value="KPL51445.1"/>
    <property type="molecule type" value="Genomic_DNA"/>
</dbReference>
<reference evidence="3 4" key="1">
    <citation type="submission" date="2015-09" db="EMBL/GenBank/DDBJ databases">
        <authorList>
            <person name="Jackson K.R."/>
            <person name="Lunt B.L."/>
            <person name="Fisher J.N.B."/>
            <person name="Gardner A.V."/>
            <person name="Bailey M.E."/>
            <person name="Deus L.M."/>
            <person name="Earl A.S."/>
            <person name="Gibby P.D."/>
            <person name="Hartmann K.A."/>
            <person name="Liu J.E."/>
            <person name="Manci A.M."/>
            <person name="Nielsen D.A."/>
            <person name="Solomon M.B."/>
            <person name="Breakwell D.P."/>
            <person name="Burnett S.H."/>
            <person name="Grose J.H."/>
        </authorList>
    </citation>
    <scope>NUCLEOTIDE SEQUENCE [LARGE SCALE GENOMIC DNA]</scope>
    <source>
        <strain evidence="3 4">16</strain>
    </source>
</reference>
<dbReference type="InterPro" id="IPR027417">
    <property type="entry name" value="P-loop_NTPase"/>
</dbReference>
<gene>
    <name evidence="3" type="ORF">ABB55_03725</name>
</gene>
<feature type="domain" description="DUF4143" evidence="2">
    <location>
        <begin position="206"/>
        <end position="366"/>
    </location>
</feature>
<keyword evidence="4" id="KW-1185">Reference proteome</keyword>
<evidence type="ECO:0000259" key="2">
    <source>
        <dbReference type="Pfam" id="PF13635"/>
    </source>
</evidence>
<protein>
    <submittedName>
        <fullName evidence="3">AAA family ATPase</fullName>
    </submittedName>
</protein>
<reference evidence="3 4" key="2">
    <citation type="submission" date="2015-10" db="EMBL/GenBank/DDBJ databases">
        <title>Draft Genome Sequence of Prosthecomicrobium hirschii ATCC 27832.</title>
        <authorList>
            <person name="Daniel J."/>
            <person name="Givan S.A."/>
            <person name="Brun Y.V."/>
            <person name="Brown P.J."/>
        </authorList>
    </citation>
    <scope>NUCLEOTIDE SEQUENCE [LARGE SCALE GENOMIC DNA]</scope>
    <source>
        <strain evidence="3 4">16</strain>
    </source>
</reference>
<dbReference type="Gene3D" id="3.40.50.300">
    <property type="entry name" value="P-loop containing nucleotide triphosphate hydrolases"/>
    <property type="match status" value="1"/>
</dbReference>
<dbReference type="PANTHER" id="PTHR43566">
    <property type="entry name" value="CONSERVED PROTEIN"/>
    <property type="match status" value="1"/>
</dbReference>
<dbReference type="Proteomes" id="UP000048984">
    <property type="component" value="Unassembled WGS sequence"/>
</dbReference>
<dbReference type="SUPFAM" id="SSF52540">
    <property type="entry name" value="P-loop containing nucleoside triphosphate hydrolases"/>
    <property type="match status" value="1"/>
</dbReference>
<dbReference type="STRING" id="665126.ABB55_03725"/>
<proteinExistence type="predicted"/>
<name>A0A0P6VHD1_9HYPH</name>
<evidence type="ECO:0000259" key="1">
    <source>
        <dbReference type="Pfam" id="PF13173"/>
    </source>
</evidence>
<dbReference type="InterPro" id="IPR041682">
    <property type="entry name" value="AAA_14"/>
</dbReference>